<evidence type="ECO:0000259" key="6">
    <source>
        <dbReference type="Pfam" id="PF07980"/>
    </source>
</evidence>
<evidence type="ECO:0000256" key="5">
    <source>
        <dbReference type="ARBA" id="ARBA00023237"/>
    </source>
</evidence>
<dbReference type="Gene3D" id="1.25.40.390">
    <property type="match status" value="2"/>
</dbReference>
<proteinExistence type="inferred from homology"/>
<evidence type="ECO:0000313" key="9">
    <source>
        <dbReference type="Proteomes" id="UP000284531"/>
    </source>
</evidence>
<dbReference type="Pfam" id="PF07980">
    <property type="entry name" value="SusD_RagB"/>
    <property type="match status" value="1"/>
</dbReference>
<feature type="domain" description="SusD-like N-terminal" evidence="7">
    <location>
        <begin position="93"/>
        <end position="228"/>
    </location>
</feature>
<sequence length="600" mass="67576">MIKNIYKWCLASVLLVGITSCELDREPYETIEKDDVYSSSNSLEALTLGNYAILKGKGIADGWSWVNNFYRFGEYAGDNVALSGSTTDPLYYIYNYKRQTTGYRKQAVWTASYKAIVGCNTVIARAVEGESAEIDHMIGQNYYLRAMLHFHLTNVFGRPYVQSPESNLGVPLKLTNDVNDQPTRSTVKECYQQVVTDLKKAESLLSLEQTASYVTKEAAQALLSRVYLYMEDNDNAIAYADKVINSGRFNLLSKDDFKKYPKYTPDENSETIFALRYVDGADNPGQWDNWYTFSGMYAQVDAQGNPSLQGSGWGELYASVTYRDIVEEWADDARAAFVTAMEIDKNADDFWGVWYGLNSYGSNDSEEMKKINGLLFHQDSVSADFSTLYQVLSHDNGSVKKEVPITAVVDDKRGVTNYTVTPYQINKTTGSTALLGDPVKLRITKKLATRQTYPKYFITKCSGQENSGHLWSPIVSRLAEMYLNKAEALAKKGDVGGALLNVNVIRKRAIGAEAEYTTADVTAEVSVLDLVLKERRLEFAYEGHRKFDVYRNNRVLNRTYPGTHLRGNDPFFEVDPFSNVIIEYLPESEILAQPDLQQNP</sequence>
<evidence type="ECO:0000256" key="1">
    <source>
        <dbReference type="ARBA" id="ARBA00004442"/>
    </source>
</evidence>
<keyword evidence="4" id="KW-0472">Membrane</keyword>
<comment type="similarity">
    <text evidence="2">Belongs to the SusD family.</text>
</comment>
<evidence type="ECO:0000256" key="2">
    <source>
        <dbReference type="ARBA" id="ARBA00006275"/>
    </source>
</evidence>
<accession>A0A419WWT2</accession>
<comment type="subcellular location">
    <subcellularLocation>
        <location evidence="1">Cell outer membrane</location>
    </subcellularLocation>
</comment>
<name>A0A419WWT2_9BACT</name>
<dbReference type="GO" id="GO:0009279">
    <property type="term" value="C:cell outer membrane"/>
    <property type="evidence" value="ECO:0007669"/>
    <property type="project" value="UniProtKB-SubCell"/>
</dbReference>
<evidence type="ECO:0000313" key="8">
    <source>
        <dbReference type="EMBL" id="RKD99828.1"/>
    </source>
</evidence>
<dbReference type="InterPro" id="IPR011990">
    <property type="entry name" value="TPR-like_helical_dom_sf"/>
</dbReference>
<keyword evidence="3" id="KW-0732">Signal</keyword>
<gene>
    <name evidence="8" type="ORF">BXY64_2809</name>
</gene>
<keyword evidence="9" id="KW-1185">Reference proteome</keyword>
<organism evidence="8 9">
    <name type="scientific">Marinifilum flexuosum</name>
    <dbReference type="NCBI Taxonomy" id="1117708"/>
    <lineage>
        <taxon>Bacteria</taxon>
        <taxon>Pseudomonadati</taxon>
        <taxon>Bacteroidota</taxon>
        <taxon>Bacteroidia</taxon>
        <taxon>Marinilabiliales</taxon>
        <taxon>Marinifilaceae</taxon>
    </lineage>
</organism>
<dbReference type="AlphaFoldDB" id="A0A419WWT2"/>
<reference evidence="8 9" key="1">
    <citation type="submission" date="2018-09" db="EMBL/GenBank/DDBJ databases">
        <title>Genomic Encyclopedia of Archaeal and Bacterial Type Strains, Phase II (KMG-II): from individual species to whole genera.</title>
        <authorList>
            <person name="Goeker M."/>
        </authorList>
    </citation>
    <scope>NUCLEOTIDE SEQUENCE [LARGE SCALE GENOMIC DNA]</scope>
    <source>
        <strain evidence="8 9">DSM 21950</strain>
    </source>
</reference>
<dbReference type="Proteomes" id="UP000284531">
    <property type="component" value="Unassembled WGS sequence"/>
</dbReference>
<protein>
    <submittedName>
        <fullName evidence="8">SusD-like starch-binding protein associating with outer membrane</fullName>
    </submittedName>
</protein>
<dbReference type="PROSITE" id="PS51257">
    <property type="entry name" value="PROKAR_LIPOPROTEIN"/>
    <property type="match status" value="1"/>
</dbReference>
<dbReference type="InterPro" id="IPR012944">
    <property type="entry name" value="SusD_RagB_dom"/>
</dbReference>
<dbReference type="SUPFAM" id="SSF48452">
    <property type="entry name" value="TPR-like"/>
    <property type="match status" value="1"/>
</dbReference>
<feature type="domain" description="RagB/SusD" evidence="6">
    <location>
        <begin position="270"/>
        <end position="600"/>
    </location>
</feature>
<dbReference type="Pfam" id="PF14322">
    <property type="entry name" value="SusD-like_3"/>
    <property type="match status" value="1"/>
</dbReference>
<evidence type="ECO:0000259" key="7">
    <source>
        <dbReference type="Pfam" id="PF14322"/>
    </source>
</evidence>
<dbReference type="RefSeq" id="WP_120240595.1">
    <property type="nucleotide sequence ID" value="NZ_RAPQ01000010.1"/>
</dbReference>
<comment type="caution">
    <text evidence="8">The sequence shown here is derived from an EMBL/GenBank/DDBJ whole genome shotgun (WGS) entry which is preliminary data.</text>
</comment>
<keyword evidence="5" id="KW-0998">Cell outer membrane</keyword>
<evidence type="ECO:0000256" key="3">
    <source>
        <dbReference type="ARBA" id="ARBA00022729"/>
    </source>
</evidence>
<dbReference type="InterPro" id="IPR033985">
    <property type="entry name" value="SusD-like_N"/>
</dbReference>
<dbReference type="EMBL" id="RAPQ01000010">
    <property type="protein sequence ID" value="RKD99828.1"/>
    <property type="molecule type" value="Genomic_DNA"/>
</dbReference>
<dbReference type="OrthoDB" id="617686at2"/>
<evidence type="ECO:0000256" key="4">
    <source>
        <dbReference type="ARBA" id="ARBA00023136"/>
    </source>
</evidence>